<dbReference type="PANTHER" id="PTHR32114:SF2">
    <property type="entry name" value="ABC TRANSPORTER ABCH.3"/>
    <property type="match status" value="1"/>
</dbReference>
<evidence type="ECO:0000313" key="6">
    <source>
        <dbReference type="EMBL" id="GAA2263861.1"/>
    </source>
</evidence>
<evidence type="ECO:0000256" key="1">
    <source>
        <dbReference type="ARBA" id="ARBA00006930"/>
    </source>
</evidence>
<dbReference type="InterPro" id="IPR027417">
    <property type="entry name" value="P-loop_NTPase"/>
</dbReference>
<feature type="coiled-coil region" evidence="4">
    <location>
        <begin position="208"/>
        <end position="249"/>
    </location>
</feature>
<sequence>MLLHKITLENFGAYRGRHSLELTPKKNRPIVLIGGLNGCGKTTLLDAIQLSLYGRRANCSARGGRNYETFLRESINRQAEAGEGASVAIEFSIAVEDKEQFYTVVRGWGADGKDTLTVEIDGVSEPVIAGGWLEHVEEILPFDLSSLFFFDGEKIESLADPEQAGAVIRTAVRSLMGVHAVEQLRTDLAALQRRQEMTPKDQELMAVLEAREAEYEAAERAVDAEVQKRSKLKTALDRLQGELDQSESDFEREGGRLFERVKDLETDRGRVKSQVEASASALVNIAASSLPLLLLQDQLEVLSKQAEQESEASKATQVVEVLADRDKWLLGLLDSLPDSTRLSVSRKLAADRKKRAAVASWEHGFRLPHDAVAQLAVLHQTLVHDRKRARELLDESADLQDKLDTLDRQLSSVPDQTRVESIMAERRELHDEVAVARADHERSSAVVEDLKRRRDQLEAAVTRARKEAGDSTWDAEAAKRLFDYAERTRGTLTQFSSALVKRHIGLLEVAVLQSFNELMRKRGLVKNLHIDPESFALKLWDEEGEELNLGRLSAGERQLLAISLLAGLMKVAGNRLPSVIDTPLGRLDSQHRQHLVDRYFPKAGRQVLLLSTDEEIDEHLLARLKPSISHTYMLVHDDTELTTAVVPGYWWTSGAIHVA</sequence>
<keyword evidence="4" id="KW-0175">Coiled coil</keyword>
<dbReference type="Pfam" id="PF13476">
    <property type="entry name" value="AAA_23"/>
    <property type="match status" value="1"/>
</dbReference>
<dbReference type="InterPro" id="IPR038729">
    <property type="entry name" value="Rad50/SbcC_AAA"/>
</dbReference>
<dbReference type="Gene3D" id="3.40.50.300">
    <property type="entry name" value="P-loop containing nucleotide triphosphate hydrolases"/>
    <property type="match status" value="2"/>
</dbReference>
<dbReference type="PANTHER" id="PTHR32114">
    <property type="entry name" value="ABC TRANSPORTER ABCH.3"/>
    <property type="match status" value="1"/>
</dbReference>
<evidence type="ECO:0000256" key="4">
    <source>
        <dbReference type="SAM" id="Coils"/>
    </source>
</evidence>
<dbReference type="Proteomes" id="UP001500305">
    <property type="component" value="Unassembled WGS sequence"/>
</dbReference>
<gene>
    <name evidence="6" type="primary">dndD</name>
    <name evidence="6" type="ORF">GCM10010430_55570</name>
</gene>
<dbReference type="SUPFAM" id="SSF52540">
    <property type="entry name" value="P-loop containing nucleoside triphosphate hydrolases"/>
    <property type="match status" value="1"/>
</dbReference>
<feature type="coiled-coil region" evidence="4">
    <location>
        <begin position="440"/>
        <end position="467"/>
    </location>
</feature>
<name>A0ABN3ENW9_9ACTN</name>
<keyword evidence="7" id="KW-1185">Reference proteome</keyword>
<protein>
    <recommendedName>
        <fullName evidence="3">Nuclease SbcCD subunit C</fullName>
    </recommendedName>
</protein>
<organism evidence="6 7">
    <name type="scientific">Kitasatospora cystarginea</name>
    <dbReference type="NCBI Taxonomy" id="58350"/>
    <lineage>
        <taxon>Bacteria</taxon>
        <taxon>Bacillati</taxon>
        <taxon>Actinomycetota</taxon>
        <taxon>Actinomycetes</taxon>
        <taxon>Kitasatosporales</taxon>
        <taxon>Streptomycetaceae</taxon>
        <taxon>Kitasatospora</taxon>
    </lineage>
</organism>
<evidence type="ECO:0000256" key="2">
    <source>
        <dbReference type="ARBA" id="ARBA00011322"/>
    </source>
</evidence>
<evidence type="ECO:0000259" key="5">
    <source>
        <dbReference type="Pfam" id="PF13476"/>
    </source>
</evidence>
<proteinExistence type="inferred from homology"/>
<dbReference type="NCBIfam" id="TIGR03185">
    <property type="entry name" value="DNA_S_dndD"/>
    <property type="match status" value="1"/>
</dbReference>
<dbReference type="InterPro" id="IPR017599">
    <property type="entry name" value="DNA_S_DndD"/>
</dbReference>
<evidence type="ECO:0000313" key="7">
    <source>
        <dbReference type="Proteomes" id="UP001500305"/>
    </source>
</evidence>
<evidence type="ECO:0000256" key="3">
    <source>
        <dbReference type="ARBA" id="ARBA00013368"/>
    </source>
</evidence>
<reference evidence="6 7" key="1">
    <citation type="journal article" date="2019" name="Int. J. Syst. Evol. Microbiol.">
        <title>The Global Catalogue of Microorganisms (GCM) 10K type strain sequencing project: providing services to taxonomists for standard genome sequencing and annotation.</title>
        <authorList>
            <consortium name="The Broad Institute Genomics Platform"/>
            <consortium name="The Broad Institute Genome Sequencing Center for Infectious Disease"/>
            <person name="Wu L."/>
            <person name="Ma J."/>
        </authorList>
    </citation>
    <scope>NUCLEOTIDE SEQUENCE [LARGE SCALE GENOMIC DNA]</scope>
    <source>
        <strain evidence="6 7">JCM 7356</strain>
    </source>
</reference>
<comment type="subunit">
    <text evidence="2">Heterodimer of SbcC and SbcD.</text>
</comment>
<dbReference type="EMBL" id="BAAATR010000029">
    <property type="protein sequence ID" value="GAA2263861.1"/>
    <property type="molecule type" value="Genomic_DNA"/>
</dbReference>
<accession>A0ABN3ENW9</accession>
<comment type="caution">
    <text evidence="6">The sequence shown here is derived from an EMBL/GenBank/DDBJ whole genome shotgun (WGS) entry which is preliminary data.</text>
</comment>
<feature type="domain" description="Rad50/SbcC-type AAA" evidence="5">
    <location>
        <begin position="5"/>
        <end position="248"/>
    </location>
</feature>
<comment type="similarity">
    <text evidence="1">Belongs to the SMC family. SbcC subfamily.</text>
</comment>
<dbReference type="RefSeq" id="WP_344639242.1">
    <property type="nucleotide sequence ID" value="NZ_BAAATR010000029.1"/>
</dbReference>